<dbReference type="RefSeq" id="WP_102211760.1">
    <property type="nucleotide sequence ID" value="NZ_PNHF01000001.1"/>
</dbReference>
<dbReference type="Proteomes" id="UP000235363">
    <property type="component" value="Unassembled WGS sequence"/>
</dbReference>
<accession>A0A2N6T262</accession>
<organism evidence="2 3">
    <name type="scientific">Corynebacterium xerosis</name>
    <dbReference type="NCBI Taxonomy" id="1725"/>
    <lineage>
        <taxon>Bacteria</taxon>
        <taxon>Bacillati</taxon>
        <taxon>Actinomycetota</taxon>
        <taxon>Actinomycetes</taxon>
        <taxon>Mycobacteriales</taxon>
        <taxon>Corynebacteriaceae</taxon>
        <taxon>Corynebacterium</taxon>
    </lineage>
</organism>
<protein>
    <recommendedName>
        <fullName evidence="1">HNH nuclease domain-containing protein</fullName>
    </recommendedName>
</protein>
<dbReference type="Gene3D" id="3.90.75.10">
    <property type="entry name" value="Homing Intron 3 (I-ppo) Encoded Endonuclease, Chain A"/>
    <property type="match status" value="1"/>
</dbReference>
<dbReference type="AlphaFoldDB" id="A0A2N6T262"/>
<comment type="caution">
    <text evidence="2">The sequence shown here is derived from an EMBL/GenBank/DDBJ whole genome shotgun (WGS) entry which is preliminary data.</text>
</comment>
<sequence length="164" mass="18813">MKKSPNPYTAYRKPRAPIIIPERVAERAGTRYEEADDGCRISTYSVASHGYAQIGWQDGGCRHVITAHRAAWVHRHGRQIVEGHTIDHVCKNRRCVNPEHLRSLPNFENARRTSGRDWPLGTCVRGHSNGELVFWGGKFVCRVCARERQRRYRAKLREQVAARG</sequence>
<dbReference type="InterPro" id="IPR044925">
    <property type="entry name" value="His-Me_finger_sf"/>
</dbReference>
<gene>
    <name evidence="2" type="ORF">CJ204_00860</name>
</gene>
<feature type="domain" description="HNH nuclease" evidence="1">
    <location>
        <begin position="67"/>
        <end position="111"/>
    </location>
</feature>
<proteinExistence type="predicted"/>
<reference evidence="2 3" key="1">
    <citation type="submission" date="2017-09" db="EMBL/GenBank/DDBJ databases">
        <title>Bacterial strain isolated from the female urinary microbiota.</title>
        <authorList>
            <person name="Thomas-White K."/>
            <person name="Kumar N."/>
            <person name="Forster S."/>
            <person name="Putonti C."/>
            <person name="Lawley T."/>
            <person name="Wolfe A.J."/>
        </authorList>
    </citation>
    <scope>NUCLEOTIDE SEQUENCE [LARGE SCALE GENOMIC DNA]</scope>
    <source>
        <strain evidence="2 3">UMB0908</strain>
    </source>
</reference>
<evidence type="ECO:0000313" key="2">
    <source>
        <dbReference type="EMBL" id="PMC63402.1"/>
    </source>
</evidence>
<evidence type="ECO:0000313" key="3">
    <source>
        <dbReference type="Proteomes" id="UP000235363"/>
    </source>
</evidence>
<dbReference type="EMBL" id="PNHF01000001">
    <property type="protein sequence ID" value="PMC63402.1"/>
    <property type="molecule type" value="Genomic_DNA"/>
</dbReference>
<dbReference type="InterPro" id="IPR003615">
    <property type="entry name" value="HNH_nuc"/>
</dbReference>
<evidence type="ECO:0000259" key="1">
    <source>
        <dbReference type="Pfam" id="PF13392"/>
    </source>
</evidence>
<dbReference type="SUPFAM" id="SSF54060">
    <property type="entry name" value="His-Me finger endonucleases"/>
    <property type="match status" value="1"/>
</dbReference>
<dbReference type="InterPro" id="IPR044930">
    <property type="entry name" value="Homing_endonuclease_His-Me"/>
</dbReference>
<dbReference type="Pfam" id="PF13392">
    <property type="entry name" value="HNH_3"/>
    <property type="match status" value="1"/>
</dbReference>
<name>A0A2N6T262_9CORY</name>
<dbReference type="GO" id="GO:0004519">
    <property type="term" value="F:endonuclease activity"/>
    <property type="evidence" value="ECO:0007669"/>
    <property type="project" value="InterPro"/>
</dbReference>